<dbReference type="PANTHER" id="PTHR43369:SF2">
    <property type="entry name" value="PHOSPHORIBOSYLGLYCINAMIDE FORMYLTRANSFERASE"/>
    <property type="match status" value="1"/>
</dbReference>
<dbReference type="AlphaFoldDB" id="A0A5C5ZU71"/>
<accession>A0A5C5ZU71</accession>
<comment type="caution">
    <text evidence="4">Lacks conserved residue(s) required for the propagation of feature annotation.</text>
</comment>
<protein>
    <recommendedName>
        <fullName evidence="4">Phosphoribosylglycinamide formyltransferase</fullName>
        <ecNumber evidence="4">2.1.2.2</ecNumber>
    </recommendedName>
    <alternativeName>
        <fullName evidence="4">5'-phosphoribosylglycinamide transformylase</fullName>
    </alternativeName>
    <alternativeName>
        <fullName evidence="4">GAR transformylase</fullName>
        <shortName evidence="4">GART</shortName>
    </alternativeName>
</protein>
<gene>
    <name evidence="4 6" type="primary">purN</name>
    <name evidence="6" type="ORF">Mal64_10390</name>
</gene>
<dbReference type="RefSeq" id="WP_197525467.1">
    <property type="nucleotide sequence ID" value="NZ_SJPQ01000001.1"/>
</dbReference>
<evidence type="ECO:0000256" key="3">
    <source>
        <dbReference type="ARBA" id="ARBA00022755"/>
    </source>
</evidence>
<dbReference type="Proteomes" id="UP000315440">
    <property type="component" value="Unassembled WGS sequence"/>
</dbReference>
<comment type="pathway">
    <text evidence="1 4">Purine metabolism; IMP biosynthesis via de novo pathway; N(2)-formyl-N(1)-(5-phospho-D-ribosyl)glycinamide from N(1)-(5-phospho-D-ribosyl)glycinamide (10-formyl THF route): step 1/1.</text>
</comment>
<name>A0A5C5ZU71_9BACT</name>
<reference evidence="6 7" key="1">
    <citation type="submission" date="2019-02" db="EMBL/GenBank/DDBJ databases">
        <title>Deep-cultivation of Planctomycetes and their phenomic and genomic characterization uncovers novel biology.</title>
        <authorList>
            <person name="Wiegand S."/>
            <person name="Jogler M."/>
            <person name="Boedeker C."/>
            <person name="Pinto D."/>
            <person name="Vollmers J."/>
            <person name="Rivas-Marin E."/>
            <person name="Kohn T."/>
            <person name="Peeters S.H."/>
            <person name="Heuer A."/>
            <person name="Rast P."/>
            <person name="Oberbeckmann S."/>
            <person name="Bunk B."/>
            <person name="Jeske O."/>
            <person name="Meyerdierks A."/>
            <person name="Storesund J.E."/>
            <person name="Kallscheuer N."/>
            <person name="Luecker S."/>
            <person name="Lage O.M."/>
            <person name="Pohl T."/>
            <person name="Merkel B.J."/>
            <person name="Hornburger P."/>
            <person name="Mueller R.-W."/>
            <person name="Bruemmer F."/>
            <person name="Labrenz M."/>
            <person name="Spormann A.M."/>
            <person name="Op Den Camp H."/>
            <person name="Overmann J."/>
            <person name="Amann R."/>
            <person name="Jetten M.S.M."/>
            <person name="Mascher T."/>
            <person name="Medema M.H."/>
            <person name="Devos D.P."/>
            <person name="Kaster A.-K."/>
            <person name="Ovreas L."/>
            <person name="Rohde M."/>
            <person name="Galperin M.Y."/>
            <person name="Jogler C."/>
        </authorList>
    </citation>
    <scope>NUCLEOTIDE SEQUENCE [LARGE SCALE GENOMIC DNA]</scope>
    <source>
        <strain evidence="6 7">Mal64</strain>
    </source>
</reference>
<dbReference type="CDD" id="cd08645">
    <property type="entry name" value="FMT_core_GART"/>
    <property type="match status" value="1"/>
</dbReference>
<feature type="domain" description="Formyl transferase N-terminal" evidence="5">
    <location>
        <begin position="1"/>
        <end position="184"/>
    </location>
</feature>
<evidence type="ECO:0000256" key="1">
    <source>
        <dbReference type="ARBA" id="ARBA00005054"/>
    </source>
</evidence>
<comment type="catalytic activity">
    <reaction evidence="4">
        <text>N(1)-(5-phospho-beta-D-ribosyl)glycinamide + (6R)-10-formyltetrahydrofolate = N(2)-formyl-N(1)-(5-phospho-beta-D-ribosyl)glycinamide + (6S)-5,6,7,8-tetrahydrofolate + H(+)</text>
        <dbReference type="Rhea" id="RHEA:15053"/>
        <dbReference type="ChEBI" id="CHEBI:15378"/>
        <dbReference type="ChEBI" id="CHEBI:57453"/>
        <dbReference type="ChEBI" id="CHEBI:143788"/>
        <dbReference type="ChEBI" id="CHEBI:147286"/>
        <dbReference type="ChEBI" id="CHEBI:195366"/>
        <dbReference type="EC" id="2.1.2.2"/>
    </reaction>
</comment>
<evidence type="ECO:0000256" key="2">
    <source>
        <dbReference type="ARBA" id="ARBA00022679"/>
    </source>
</evidence>
<dbReference type="InterPro" id="IPR004607">
    <property type="entry name" value="GART"/>
</dbReference>
<dbReference type="InterPro" id="IPR036477">
    <property type="entry name" value="Formyl_transf_N_sf"/>
</dbReference>
<comment type="function">
    <text evidence="4">Catalyzes the transfer of a formyl group from 10-formyltetrahydrofolate to 5-phospho-ribosyl-glycinamide (GAR), producing 5-phospho-ribosyl-N-formylglycinamide (FGAR) and tetrahydrofolate.</text>
</comment>
<comment type="similarity">
    <text evidence="4">Belongs to the GART family.</text>
</comment>
<evidence type="ECO:0000313" key="6">
    <source>
        <dbReference type="EMBL" id="TWT90645.1"/>
    </source>
</evidence>
<feature type="site" description="Raises pKa of active site His" evidence="4">
    <location>
        <position position="147"/>
    </location>
</feature>
<evidence type="ECO:0000313" key="7">
    <source>
        <dbReference type="Proteomes" id="UP000315440"/>
    </source>
</evidence>
<dbReference type="GO" id="GO:0004644">
    <property type="term" value="F:phosphoribosylglycinamide formyltransferase activity"/>
    <property type="evidence" value="ECO:0007669"/>
    <property type="project" value="UniProtKB-UniRule"/>
</dbReference>
<dbReference type="EC" id="2.1.2.2" evidence="4"/>
<dbReference type="GO" id="GO:0006189">
    <property type="term" value="P:'de novo' IMP biosynthetic process"/>
    <property type="evidence" value="ECO:0007669"/>
    <property type="project" value="UniProtKB-UniRule"/>
</dbReference>
<dbReference type="EMBL" id="SJPQ01000001">
    <property type="protein sequence ID" value="TWT90645.1"/>
    <property type="molecule type" value="Genomic_DNA"/>
</dbReference>
<feature type="binding site" evidence="4">
    <location>
        <position position="104"/>
    </location>
    <ligand>
        <name>(6R)-10-formyltetrahydrofolate</name>
        <dbReference type="ChEBI" id="CHEBI:195366"/>
    </ligand>
</feature>
<dbReference type="UniPathway" id="UPA00074">
    <property type="reaction ID" value="UER00126"/>
</dbReference>
<sequence>MKIAVLISGGGRTLKNILDLAAKEELKVDVRLVVSSSAKAGGLAHAEAAGVPSVVFARKDYDSHDAYGEAVFDACREAGVELVVMAGFLKLAPVPDDFMGRVVNIHPSLIPAFCGQGMHGDHVHTAAIERGVRVSGVTVHFVDNEYDHGPIIWQQPTPVFDDDTPATLAARVFELEKEAYPHVLKLFAAGRVQLEDGRVRIGKGRKKQHG</sequence>
<evidence type="ECO:0000259" key="5">
    <source>
        <dbReference type="Pfam" id="PF00551"/>
    </source>
</evidence>
<dbReference type="NCBIfam" id="TIGR00639">
    <property type="entry name" value="PurN"/>
    <property type="match status" value="1"/>
</dbReference>
<keyword evidence="7" id="KW-1185">Reference proteome</keyword>
<keyword evidence="2 4" id="KW-0808">Transferase</keyword>
<dbReference type="HAMAP" id="MF_01930">
    <property type="entry name" value="PurN"/>
    <property type="match status" value="1"/>
</dbReference>
<organism evidence="6 7">
    <name type="scientific">Pseudobythopirellula maris</name>
    <dbReference type="NCBI Taxonomy" id="2527991"/>
    <lineage>
        <taxon>Bacteria</taxon>
        <taxon>Pseudomonadati</taxon>
        <taxon>Planctomycetota</taxon>
        <taxon>Planctomycetia</taxon>
        <taxon>Pirellulales</taxon>
        <taxon>Lacipirellulaceae</taxon>
        <taxon>Pseudobythopirellula</taxon>
    </lineage>
</organism>
<dbReference type="Pfam" id="PF00551">
    <property type="entry name" value="Formyl_trans_N"/>
    <property type="match status" value="1"/>
</dbReference>
<dbReference type="Gene3D" id="3.40.50.170">
    <property type="entry name" value="Formyl transferase, N-terminal domain"/>
    <property type="match status" value="1"/>
</dbReference>
<dbReference type="PANTHER" id="PTHR43369">
    <property type="entry name" value="PHOSPHORIBOSYLGLYCINAMIDE FORMYLTRANSFERASE"/>
    <property type="match status" value="1"/>
</dbReference>
<evidence type="ECO:0000256" key="4">
    <source>
        <dbReference type="HAMAP-Rule" id="MF_01930"/>
    </source>
</evidence>
<proteinExistence type="inferred from homology"/>
<comment type="caution">
    <text evidence="6">The sequence shown here is derived from an EMBL/GenBank/DDBJ whole genome shotgun (WGS) entry which is preliminary data.</text>
</comment>
<dbReference type="SUPFAM" id="SSF53328">
    <property type="entry name" value="Formyltransferase"/>
    <property type="match status" value="1"/>
</dbReference>
<keyword evidence="3 4" id="KW-0658">Purine biosynthesis</keyword>
<dbReference type="InterPro" id="IPR002376">
    <property type="entry name" value="Formyl_transf_N"/>
</dbReference>
<dbReference type="GO" id="GO:0005829">
    <property type="term" value="C:cytosol"/>
    <property type="evidence" value="ECO:0007669"/>
    <property type="project" value="TreeGrafter"/>
</dbReference>
<feature type="active site" description="Proton donor" evidence="4">
    <location>
        <position position="106"/>
    </location>
</feature>